<organism evidence="1 2">
    <name type="scientific">Crotalaria pallida</name>
    <name type="common">Smooth rattlebox</name>
    <name type="synonym">Crotalaria striata</name>
    <dbReference type="NCBI Taxonomy" id="3830"/>
    <lineage>
        <taxon>Eukaryota</taxon>
        <taxon>Viridiplantae</taxon>
        <taxon>Streptophyta</taxon>
        <taxon>Embryophyta</taxon>
        <taxon>Tracheophyta</taxon>
        <taxon>Spermatophyta</taxon>
        <taxon>Magnoliopsida</taxon>
        <taxon>eudicotyledons</taxon>
        <taxon>Gunneridae</taxon>
        <taxon>Pentapetalae</taxon>
        <taxon>rosids</taxon>
        <taxon>fabids</taxon>
        <taxon>Fabales</taxon>
        <taxon>Fabaceae</taxon>
        <taxon>Papilionoideae</taxon>
        <taxon>50 kb inversion clade</taxon>
        <taxon>genistoids sensu lato</taxon>
        <taxon>core genistoids</taxon>
        <taxon>Crotalarieae</taxon>
        <taxon>Crotalaria</taxon>
    </lineage>
</organism>
<name>A0AAN9ER63_CROPI</name>
<accession>A0AAN9ER63</accession>
<protein>
    <submittedName>
        <fullName evidence="1">Uncharacterized protein</fullName>
    </submittedName>
</protein>
<dbReference type="EMBL" id="JAYWIO010000005">
    <property type="protein sequence ID" value="KAK7261987.1"/>
    <property type="molecule type" value="Genomic_DNA"/>
</dbReference>
<evidence type="ECO:0000313" key="2">
    <source>
        <dbReference type="Proteomes" id="UP001372338"/>
    </source>
</evidence>
<proteinExistence type="predicted"/>
<gene>
    <name evidence="1" type="ORF">RIF29_28314</name>
</gene>
<dbReference type="AlphaFoldDB" id="A0AAN9ER63"/>
<reference evidence="1 2" key="1">
    <citation type="submission" date="2024-01" db="EMBL/GenBank/DDBJ databases">
        <title>The genomes of 5 underutilized Papilionoideae crops provide insights into root nodulation and disease resistanc.</title>
        <authorList>
            <person name="Yuan L."/>
        </authorList>
    </citation>
    <scope>NUCLEOTIDE SEQUENCE [LARGE SCALE GENOMIC DNA]</scope>
    <source>
        <strain evidence="1">ZHUSHIDOU_FW_LH</strain>
        <tissue evidence="1">Leaf</tissue>
    </source>
</reference>
<comment type="caution">
    <text evidence="1">The sequence shown here is derived from an EMBL/GenBank/DDBJ whole genome shotgun (WGS) entry which is preliminary data.</text>
</comment>
<evidence type="ECO:0000313" key="1">
    <source>
        <dbReference type="EMBL" id="KAK7261987.1"/>
    </source>
</evidence>
<sequence length="110" mass="11713">MRQVNFIIKHTDESQPPLSTAGSLSPSVLPSPPILSLPDLVTSVLPLPPCLRFPLLLSLGAFVPLSLRSLSPTACRSPSGSLSLRLSQSATASARCRCRFGFSLLEHGFV</sequence>
<dbReference type="Proteomes" id="UP001372338">
    <property type="component" value="Unassembled WGS sequence"/>
</dbReference>
<keyword evidence="2" id="KW-1185">Reference proteome</keyword>